<protein>
    <submittedName>
        <fullName evidence="1">Uncharacterized protein</fullName>
    </submittedName>
</protein>
<dbReference type="Proteomes" id="UP000178065">
    <property type="component" value="Unassembled WGS sequence"/>
</dbReference>
<comment type="caution">
    <text evidence="1">The sequence shown here is derived from an EMBL/GenBank/DDBJ whole genome shotgun (WGS) entry which is preliminary data.</text>
</comment>
<evidence type="ECO:0000313" key="1">
    <source>
        <dbReference type="EMBL" id="OHA65665.1"/>
    </source>
</evidence>
<sequence length="88" mass="10155">MFPGEEPLWLDPSSWNIAKNKPLLAKGWFVYVQYAILARTRTCLFARAGKRKEKVFGCAIHDVCIKYIHKPKNIVNPCMLSKIKDSFL</sequence>
<dbReference type="EMBL" id="MHTT01000012">
    <property type="protein sequence ID" value="OHA65665.1"/>
    <property type="molecule type" value="Genomic_DNA"/>
</dbReference>
<reference evidence="1 2" key="1">
    <citation type="journal article" date="2016" name="Nat. Commun.">
        <title>Thousands of microbial genomes shed light on interconnected biogeochemical processes in an aquifer system.</title>
        <authorList>
            <person name="Anantharaman K."/>
            <person name="Brown C.T."/>
            <person name="Hug L.A."/>
            <person name="Sharon I."/>
            <person name="Castelle C.J."/>
            <person name="Probst A.J."/>
            <person name="Thomas B.C."/>
            <person name="Singh A."/>
            <person name="Wilkins M.J."/>
            <person name="Karaoz U."/>
            <person name="Brodie E.L."/>
            <person name="Williams K.H."/>
            <person name="Hubbard S.S."/>
            <person name="Banfield J.F."/>
        </authorList>
    </citation>
    <scope>NUCLEOTIDE SEQUENCE [LARGE SCALE GENOMIC DNA]</scope>
</reference>
<proteinExistence type="predicted"/>
<gene>
    <name evidence="1" type="ORF">A2672_02335</name>
</gene>
<dbReference type="AlphaFoldDB" id="A0A1G2QYF9"/>
<accession>A0A1G2QYF9</accession>
<organism evidence="1 2">
    <name type="scientific">Candidatus Wildermuthbacteria bacterium RIFCSPHIGHO2_01_FULL_49_22b</name>
    <dbReference type="NCBI Taxonomy" id="1802448"/>
    <lineage>
        <taxon>Bacteria</taxon>
        <taxon>Candidatus Wildermuthiibacteriota</taxon>
    </lineage>
</organism>
<evidence type="ECO:0000313" key="2">
    <source>
        <dbReference type="Proteomes" id="UP000178065"/>
    </source>
</evidence>
<name>A0A1G2QYF9_9BACT</name>